<reference evidence="10 11" key="1">
    <citation type="submission" date="2020-07" db="EMBL/GenBank/DDBJ databases">
        <authorList>
            <person name="Li M."/>
        </authorList>
    </citation>
    <scope>NUCLEOTIDE SEQUENCE [LARGE SCALE GENOMIC DNA]</scope>
    <source>
        <strain evidence="10 11">DSM 23284</strain>
    </source>
</reference>
<feature type="transmembrane region" description="Helical" evidence="8">
    <location>
        <begin position="286"/>
        <end position="309"/>
    </location>
</feature>
<dbReference type="InterPro" id="IPR036259">
    <property type="entry name" value="MFS_trans_sf"/>
</dbReference>
<dbReference type="InterPro" id="IPR011701">
    <property type="entry name" value="MFS"/>
</dbReference>
<evidence type="ECO:0000313" key="10">
    <source>
        <dbReference type="EMBL" id="MBA4611498.1"/>
    </source>
</evidence>
<feature type="transmembrane region" description="Helical" evidence="8">
    <location>
        <begin position="221"/>
        <end position="242"/>
    </location>
</feature>
<organism evidence="10 11">
    <name type="scientific">Stappia taiwanensis</name>
    <dbReference type="NCBI Taxonomy" id="992267"/>
    <lineage>
        <taxon>Bacteria</taxon>
        <taxon>Pseudomonadati</taxon>
        <taxon>Pseudomonadota</taxon>
        <taxon>Alphaproteobacteria</taxon>
        <taxon>Hyphomicrobiales</taxon>
        <taxon>Stappiaceae</taxon>
        <taxon>Stappia</taxon>
    </lineage>
</organism>
<keyword evidence="3 8" id="KW-0813">Transport</keyword>
<name>A0A838XS62_9HYPH</name>
<dbReference type="GO" id="GO:1990961">
    <property type="term" value="P:xenobiotic detoxification by transmembrane export across the plasma membrane"/>
    <property type="evidence" value="ECO:0007669"/>
    <property type="project" value="InterPro"/>
</dbReference>
<evidence type="ECO:0000256" key="4">
    <source>
        <dbReference type="ARBA" id="ARBA00022475"/>
    </source>
</evidence>
<sequence>MNRTPLMSERRTAMLGGALVAIGPISMALYTPAMPVLAAAFDTSQAMIKLTLTAYFTGFALSQLLCGPLTDAFGRKPIALLFLTLYLASTLLATYAPTIEWMLAARALQGVGASVGIAVSRALARDQFVGQASARIMNTTGMMLAIGPALAPTIGGVTLELFGWREIFVAMIIYGLALMLGVIVFMRETNPYIDRSNLHPYRLFRNYLTLITDTRFLQPSLLTGIGTGTIYTMATILPFVLIDKVGLTPVEFGFGMMVQSCSFIAGTIVTARLLRRVEAHRLLPYGIVGIVVAAVSMVVLLTMFPLHFLTVMGPVGLFVFFLATVMPSAFTSALHDFPKIAGAASAMMGFLQFGAGLAGSLVAAALGDPLLGVVIVPPGMMLLAVGLYQVLGMRNRRRAVAAE</sequence>
<dbReference type="RefSeq" id="WP_181759689.1">
    <property type="nucleotide sequence ID" value="NZ_BMCR01000006.1"/>
</dbReference>
<accession>A0A838XS62</accession>
<feature type="transmembrane region" description="Helical" evidence="8">
    <location>
        <begin position="78"/>
        <end position="97"/>
    </location>
</feature>
<keyword evidence="4" id="KW-1003">Cell membrane</keyword>
<comment type="similarity">
    <text evidence="2 8">Belongs to the major facilitator superfamily. Bcr/CmlA family.</text>
</comment>
<comment type="subcellular location">
    <subcellularLocation>
        <location evidence="8">Cell inner membrane</location>
        <topology evidence="8">Multi-pass membrane protein</topology>
    </subcellularLocation>
    <subcellularLocation>
        <location evidence="1">Cell membrane</location>
        <topology evidence="1">Multi-pass membrane protein</topology>
    </subcellularLocation>
</comment>
<dbReference type="NCBIfam" id="TIGR00710">
    <property type="entry name" value="efflux_Bcr_CflA"/>
    <property type="match status" value="1"/>
</dbReference>
<proteinExistence type="inferred from homology"/>
<dbReference type="SUPFAM" id="SSF103473">
    <property type="entry name" value="MFS general substrate transporter"/>
    <property type="match status" value="1"/>
</dbReference>
<evidence type="ECO:0000256" key="6">
    <source>
        <dbReference type="ARBA" id="ARBA00022989"/>
    </source>
</evidence>
<evidence type="ECO:0000256" key="5">
    <source>
        <dbReference type="ARBA" id="ARBA00022692"/>
    </source>
</evidence>
<evidence type="ECO:0000256" key="2">
    <source>
        <dbReference type="ARBA" id="ARBA00006236"/>
    </source>
</evidence>
<feature type="transmembrane region" description="Helical" evidence="8">
    <location>
        <begin position="167"/>
        <end position="186"/>
    </location>
</feature>
<dbReference type="PANTHER" id="PTHR23502">
    <property type="entry name" value="MAJOR FACILITATOR SUPERFAMILY"/>
    <property type="match status" value="1"/>
</dbReference>
<keyword evidence="11" id="KW-1185">Reference proteome</keyword>
<keyword evidence="6 8" id="KW-1133">Transmembrane helix</keyword>
<dbReference type="EMBL" id="JACEON010000005">
    <property type="protein sequence ID" value="MBA4611498.1"/>
    <property type="molecule type" value="Genomic_DNA"/>
</dbReference>
<feature type="transmembrane region" description="Helical" evidence="8">
    <location>
        <begin position="136"/>
        <end position="155"/>
    </location>
</feature>
<protein>
    <recommendedName>
        <fullName evidence="8">Bcr/CflA family efflux transporter</fullName>
    </recommendedName>
</protein>
<dbReference type="Pfam" id="PF07690">
    <property type="entry name" value="MFS_1"/>
    <property type="match status" value="1"/>
</dbReference>
<keyword evidence="7 8" id="KW-0472">Membrane</keyword>
<evidence type="ECO:0000256" key="1">
    <source>
        <dbReference type="ARBA" id="ARBA00004651"/>
    </source>
</evidence>
<evidence type="ECO:0000259" key="9">
    <source>
        <dbReference type="PROSITE" id="PS50850"/>
    </source>
</evidence>
<dbReference type="PROSITE" id="PS50850">
    <property type="entry name" value="MFS"/>
    <property type="match status" value="1"/>
</dbReference>
<feature type="domain" description="Major facilitator superfamily (MFS) profile" evidence="9">
    <location>
        <begin position="9"/>
        <end position="396"/>
    </location>
</feature>
<evidence type="ECO:0000313" key="11">
    <source>
        <dbReference type="Proteomes" id="UP000559404"/>
    </source>
</evidence>
<feature type="transmembrane region" description="Helical" evidence="8">
    <location>
        <begin position="346"/>
        <end position="364"/>
    </location>
</feature>
<keyword evidence="8" id="KW-0997">Cell inner membrane</keyword>
<comment type="caution">
    <text evidence="8">Lacks conserved residue(s) required for the propagation of feature annotation.</text>
</comment>
<dbReference type="GO" id="GO:0042910">
    <property type="term" value="F:xenobiotic transmembrane transporter activity"/>
    <property type="evidence" value="ECO:0007669"/>
    <property type="project" value="InterPro"/>
</dbReference>
<gene>
    <name evidence="10" type="ORF">H1W37_07550</name>
</gene>
<feature type="transmembrane region" description="Helical" evidence="8">
    <location>
        <begin position="315"/>
        <end position="334"/>
    </location>
</feature>
<dbReference type="Gene3D" id="1.20.1720.10">
    <property type="entry name" value="Multidrug resistance protein D"/>
    <property type="match status" value="1"/>
</dbReference>
<feature type="transmembrane region" description="Helical" evidence="8">
    <location>
        <begin position="370"/>
        <end position="391"/>
    </location>
</feature>
<evidence type="ECO:0000256" key="7">
    <source>
        <dbReference type="ARBA" id="ARBA00023136"/>
    </source>
</evidence>
<dbReference type="InterPro" id="IPR004812">
    <property type="entry name" value="Efflux_drug-R_Bcr/CmlA"/>
</dbReference>
<comment type="caution">
    <text evidence="10">The sequence shown here is derived from an EMBL/GenBank/DDBJ whole genome shotgun (WGS) entry which is preliminary data.</text>
</comment>
<dbReference type="Proteomes" id="UP000559404">
    <property type="component" value="Unassembled WGS sequence"/>
</dbReference>
<evidence type="ECO:0000256" key="8">
    <source>
        <dbReference type="RuleBase" id="RU365088"/>
    </source>
</evidence>
<reference evidence="10 11" key="2">
    <citation type="submission" date="2020-08" db="EMBL/GenBank/DDBJ databases">
        <title>Stappia taiwanensis sp. nov., isolated from a coastal thermal spring.</title>
        <authorList>
            <person name="Kampfer P."/>
        </authorList>
    </citation>
    <scope>NUCLEOTIDE SEQUENCE [LARGE SCALE GENOMIC DNA]</scope>
    <source>
        <strain evidence="10 11">DSM 23284</strain>
    </source>
</reference>
<dbReference type="InterPro" id="IPR020846">
    <property type="entry name" value="MFS_dom"/>
</dbReference>
<evidence type="ECO:0000256" key="3">
    <source>
        <dbReference type="ARBA" id="ARBA00022448"/>
    </source>
</evidence>
<feature type="transmembrane region" description="Helical" evidence="8">
    <location>
        <begin position="254"/>
        <end position="274"/>
    </location>
</feature>
<dbReference type="AlphaFoldDB" id="A0A838XS62"/>
<dbReference type="PANTHER" id="PTHR23502:SF132">
    <property type="entry name" value="POLYAMINE TRANSPORTER 2-RELATED"/>
    <property type="match status" value="1"/>
</dbReference>
<dbReference type="GO" id="GO:0005886">
    <property type="term" value="C:plasma membrane"/>
    <property type="evidence" value="ECO:0007669"/>
    <property type="project" value="UniProtKB-SubCell"/>
</dbReference>
<feature type="transmembrane region" description="Helical" evidence="8">
    <location>
        <begin position="50"/>
        <end position="66"/>
    </location>
</feature>
<feature type="transmembrane region" description="Helical" evidence="8">
    <location>
        <begin position="103"/>
        <end position="124"/>
    </location>
</feature>
<dbReference type="CDD" id="cd17320">
    <property type="entry name" value="MFS_MdfA_MDR_like"/>
    <property type="match status" value="1"/>
</dbReference>
<keyword evidence="5 8" id="KW-0812">Transmembrane</keyword>